<dbReference type="AlphaFoldDB" id="A0A225VT33"/>
<evidence type="ECO:0000313" key="3">
    <source>
        <dbReference type="Proteomes" id="UP000198211"/>
    </source>
</evidence>
<protein>
    <submittedName>
        <fullName evidence="2">Uncharacterized protein</fullName>
    </submittedName>
</protein>
<comment type="caution">
    <text evidence="2">The sequence shown here is derived from an EMBL/GenBank/DDBJ whole genome shotgun (WGS) entry which is preliminary data.</text>
</comment>
<dbReference type="OrthoDB" id="97510at2759"/>
<feature type="coiled-coil region" evidence="1">
    <location>
        <begin position="81"/>
        <end position="118"/>
    </location>
</feature>
<evidence type="ECO:0000256" key="1">
    <source>
        <dbReference type="SAM" id="Coils"/>
    </source>
</evidence>
<keyword evidence="3" id="KW-1185">Reference proteome</keyword>
<reference evidence="3" key="1">
    <citation type="submission" date="2017-03" db="EMBL/GenBank/DDBJ databases">
        <title>Phytopthora megakarya and P. palmivora, two closely related causual agents of cacao black pod achieved similar genome size and gene model numbers by different mechanisms.</title>
        <authorList>
            <person name="Ali S."/>
            <person name="Shao J."/>
            <person name="Larry D.J."/>
            <person name="Kronmiller B."/>
            <person name="Shen D."/>
            <person name="Strem M.D."/>
            <person name="Melnick R.L."/>
            <person name="Guiltinan M.J."/>
            <person name="Tyler B.M."/>
            <person name="Meinhardt L.W."/>
            <person name="Bailey B.A."/>
        </authorList>
    </citation>
    <scope>NUCLEOTIDE SEQUENCE [LARGE SCALE GENOMIC DNA]</scope>
    <source>
        <strain evidence="3">zdho120</strain>
    </source>
</reference>
<dbReference type="EMBL" id="NBNE01003088">
    <property type="protein sequence ID" value="OWZ08606.1"/>
    <property type="molecule type" value="Genomic_DNA"/>
</dbReference>
<name>A0A225VT33_9STRA</name>
<proteinExistence type="predicted"/>
<sequence length="366" mass="42823">MGLLTSPRDKKVVTDYQRTLGRERAKRHYYNKLKLLDDLQRQVEGLQAQYDLLLTAKREQEGSTFCDEVNQNQTSSLHRTYVELTQVKKTLTQENSALERLKAKYLAVERKIKQLCITEDHKISTSIQEHTNRRRNPQLKVNLLTSDQFYELMAESFLEIKAFRESKNYSSTGMEVFGWRDRHVFSKDKLGFSLNKVFPGQELEKIVESHWQALLQPESIEKLHPDNAEVHFHVVQRLDEEAVVYYYTLERGDGAIRVQAFMVVMRLNLGLDGVVIIFRTLNPNTYLQQGKEHVELEPHREYVWLDSFLWSYYEYVGDQKNDCRYTTGGEIQGNALTSASWWYLELLQATMAFETEMIGSRGLLCL</sequence>
<organism evidence="2 3">
    <name type="scientific">Phytophthora megakarya</name>
    <dbReference type="NCBI Taxonomy" id="4795"/>
    <lineage>
        <taxon>Eukaryota</taxon>
        <taxon>Sar</taxon>
        <taxon>Stramenopiles</taxon>
        <taxon>Oomycota</taxon>
        <taxon>Peronosporomycetes</taxon>
        <taxon>Peronosporales</taxon>
        <taxon>Peronosporaceae</taxon>
        <taxon>Phytophthora</taxon>
    </lineage>
</organism>
<dbReference type="Proteomes" id="UP000198211">
    <property type="component" value="Unassembled WGS sequence"/>
</dbReference>
<evidence type="ECO:0000313" key="2">
    <source>
        <dbReference type="EMBL" id="OWZ08606.1"/>
    </source>
</evidence>
<gene>
    <name evidence="2" type="ORF">PHMEG_00018821</name>
</gene>
<accession>A0A225VT33</accession>
<keyword evidence="1" id="KW-0175">Coiled coil</keyword>